<dbReference type="AlphaFoldDB" id="A0A6L6QRL2"/>
<reference evidence="1 2" key="1">
    <citation type="submission" date="2019-11" db="EMBL/GenBank/DDBJ databases">
        <title>Type strains purchased from KCTC, JCM and DSMZ.</title>
        <authorList>
            <person name="Lu H."/>
        </authorList>
    </citation>
    <scope>NUCLEOTIDE SEQUENCE [LARGE SCALE GENOMIC DNA]</scope>
    <source>
        <strain evidence="1 2">JCM 31587</strain>
    </source>
</reference>
<dbReference type="OrthoDB" id="580767at2"/>
<evidence type="ECO:0000313" key="2">
    <source>
        <dbReference type="Proteomes" id="UP000472320"/>
    </source>
</evidence>
<dbReference type="Gene3D" id="3.40.50.300">
    <property type="entry name" value="P-loop containing nucleotide triphosphate hydrolases"/>
    <property type="match status" value="1"/>
</dbReference>
<name>A0A6L6QRL2_9BURK</name>
<dbReference type="RefSeq" id="WP_155457462.1">
    <property type="nucleotide sequence ID" value="NZ_WNKX01000050.1"/>
</dbReference>
<dbReference type="EMBL" id="WNKX01000050">
    <property type="protein sequence ID" value="MTW14527.1"/>
    <property type="molecule type" value="Genomic_DNA"/>
</dbReference>
<organism evidence="1 2">
    <name type="scientific">Massilia eburnea</name>
    <dbReference type="NCBI Taxonomy" id="1776165"/>
    <lineage>
        <taxon>Bacteria</taxon>
        <taxon>Pseudomonadati</taxon>
        <taxon>Pseudomonadota</taxon>
        <taxon>Betaproteobacteria</taxon>
        <taxon>Burkholderiales</taxon>
        <taxon>Oxalobacteraceae</taxon>
        <taxon>Telluria group</taxon>
        <taxon>Massilia</taxon>
    </lineage>
</organism>
<dbReference type="InterPro" id="IPR027417">
    <property type="entry name" value="P-loop_NTPase"/>
</dbReference>
<dbReference type="InterPro" id="IPR050678">
    <property type="entry name" value="DNA_Partitioning_ATPase"/>
</dbReference>
<gene>
    <name evidence="1" type="ORF">GM658_28325</name>
</gene>
<evidence type="ECO:0000313" key="1">
    <source>
        <dbReference type="EMBL" id="MTW14527.1"/>
    </source>
</evidence>
<proteinExistence type="predicted"/>
<dbReference type="PANTHER" id="PTHR13696:SF52">
    <property type="entry name" value="PARA FAMILY PROTEIN CT_582"/>
    <property type="match status" value="1"/>
</dbReference>
<sequence>MEHLRLHLPLLPAAGEVTTFYSYKGGVGRTMALANLGHLLAQRRAAPVLLVDWDLEAPGLHYYFPAAPEAPGVLDLFEACRDQLQERAGRYASEQALAEAVLDAVRWEQYLVKACEDRPLWLLRAGRCDGSHAERAAMMDWQGLFDACPALFRTLAARLARHFGHVLIDARSGRADCAAICTTLLPTRLVLVFTPNRQNLDGLQDLVARATGYRSCHEDEQRQLLVYPLPSRIDRSDLAQSELWRRGQGGYQPLFEDMLAEAYGLPWLSLEAYFNAVQLPHCASLAYGESLPAVALQPGYDAFMQWFREGLCPWQRLPSAVSAALNNHHAFPLEQQRAGYWRMPAVI</sequence>
<dbReference type="Proteomes" id="UP000472320">
    <property type="component" value="Unassembled WGS sequence"/>
</dbReference>
<comment type="caution">
    <text evidence="1">The sequence shown here is derived from an EMBL/GenBank/DDBJ whole genome shotgun (WGS) entry which is preliminary data.</text>
</comment>
<protein>
    <submittedName>
        <fullName evidence="1">Uncharacterized protein</fullName>
    </submittedName>
</protein>
<keyword evidence="2" id="KW-1185">Reference proteome</keyword>
<dbReference type="PANTHER" id="PTHR13696">
    <property type="entry name" value="P-LOOP CONTAINING NUCLEOSIDE TRIPHOSPHATE HYDROLASE"/>
    <property type="match status" value="1"/>
</dbReference>
<dbReference type="SUPFAM" id="SSF52540">
    <property type="entry name" value="P-loop containing nucleoside triphosphate hydrolases"/>
    <property type="match status" value="1"/>
</dbReference>
<dbReference type="NCBIfam" id="NF047398">
    <property type="entry name" value="AAA_KGGVGR"/>
    <property type="match status" value="1"/>
</dbReference>
<accession>A0A6L6QRL2</accession>